<name>A0A418LW66_9BACT</name>
<comment type="caution">
    <text evidence="1">The sequence shown here is derived from an EMBL/GenBank/DDBJ whole genome shotgun (WGS) entry which is preliminary data.</text>
</comment>
<evidence type="ECO:0000313" key="1">
    <source>
        <dbReference type="EMBL" id="RIV17508.1"/>
    </source>
</evidence>
<protein>
    <submittedName>
        <fullName evidence="1">Uncharacterized protein</fullName>
    </submittedName>
</protein>
<dbReference type="EMBL" id="QXED01000018">
    <property type="protein sequence ID" value="RIV17508.1"/>
    <property type="molecule type" value="Genomic_DNA"/>
</dbReference>
<keyword evidence="2" id="KW-1185">Reference proteome</keyword>
<dbReference type="AlphaFoldDB" id="A0A418LW66"/>
<gene>
    <name evidence="1" type="ORF">DYU11_32085</name>
</gene>
<organism evidence="1 2">
    <name type="scientific">Fibrisoma montanum</name>
    <dbReference type="NCBI Taxonomy" id="2305895"/>
    <lineage>
        <taxon>Bacteria</taxon>
        <taxon>Pseudomonadati</taxon>
        <taxon>Bacteroidota</taxon>
        <taxon>Cytophagia</taxon>
        <taxon>Cytophagales</taxon>
        <taxon>Spirosomataceae</taxon>
        <taxon>Fibrisoma</taxon>
    </lineage>
</organism>
<reference evidence="1 2" key="1">
    <citation type="submission" date="2018-08" db="EMBL/GenBank/DDBJ databases">
        <title>Fibrisoma montanum sp. nov., isolated from Danxia mountain soil.</title>
        <authorList>
            <person name="Huang Y."/>
        </authorList>
    </citation>
    <scope>NUCLEOTIDE SEQUENCE [LARGE SCALE GENOMIC DNA]</scope>
    <source>
        <strain evidence="1 2">HYT19</strain>
    </source>
</reference>
<accession>A0A418LW66</accession>
<proteinExistence type="predicted"/>
<evidence type="ECO:0000313" key="2">
    <source>
        <dbReference type="Proteomes" id="UP000283523"/>
    </source>
</evidence>
<dbReference type="OrthoDB" id="1550722at2"/>
<dbReference type="Proteomes" id="UP000283523">
    <property type="component" value="Unassembled WGS sequence"/>
</dbReference>
<sequence length="151" mass="16922">MASSITLAVAGCNQDGPTPDFPTTRAYYSFRVFRPTDPRQPRNEIGFDTLTYRAEDGSTRTLTNRTVYFTNEYDTTIYANVPADRVLEGYLSARKAQNVTIEVGLIDKSGAKQKQDYRLVGTNNQDPAALVPVRVRVRKEVPLTDINTLNQ</sequence>